<organism evidence="1 2">
    <name type="scientific">Bacillus taeanensis</name>
    <dbReference type="NCBI Taxonomy" id="273032"/>
    <lineage>
        <taxon>Bacteria</taxon>
        <taxon>Bacillati</taxon>
        <taxon>Bacillota</taxon>
        <taxon>Bacilli</taxon>
        <taxon>Bacillales</taxon>
        <taxon>Bacillaceae</taxon>
        <taxon>Bacillus</taxon>
    </lineage>
</organism>
<accession>A0A366XVB6</accession>
<evidence type="ECO:0000313" key="1">
    <source>
        <dbReference type="EMBL" id="RBW67891.1"/>
    </source>
</evidence>
<dbReference type="CDD" id="cd02980">
    <property type="entry name" value="TRX_Fd_family"/>
    <property type="match status" value="1"/>
</dbReference>
<dbReference type="SUPFAM" id="SSF52833">
    <property type="entry name" value="Thioredoxin-like"/>
    <property type="match status" value="1"/>
</dbReference>
<dbReference type="Proteomes" id="UP000253314">
    <property type="component" value="Unassembled WGS sequence"/>
</dbReference>
<dbReference type="Gene3D" id="3.40.30.10">
    <property type="entry name" value="Glutaredoxin"/>
    <property type="match status" value="1"/>
</dbReference>
<dbReference type="EMBL" id="QOCW01000028">
    <property type="protein sequence ID" value="RBW67891.1"/>
    <property type="molecule type" value="Genomic_DNA"/>
</dbReference>
<dbReference type="InterPro" id="IPR036249">
    <property type="entry name" value="Thioredoxin-like_sf"/>
</dbReference>
<comment type="caution">
    <text evidence="1">The sequence shown here is derived from an EMBL/GenBank/DDBJ whole genome shotgun (WGS) entry which is preliminary data.</text>
</comment>
<dbReference type="OrthoDB" id="9761899at2"/>
<dbReference type="RefSeq" id="WP_113807855.1">
    <property type="nucleotide sequence ID" value="NZ_QOCW01000028.1"/>
</dbReference>
<keyword evidence="2" id="KW-1185">Reference proteome</keyword>
<evidence type="ECO:0000313" key="2">
    <source>
        <dbReference type="Proteomes" id="UP000253314"/>
    </source>
</evidence>
<name>A0A366XVB6_9BACI</name>
<protein>
    <submittedName>
        <fullName evidence="1">(2Fe-2S) ferredoxin domain-containing protein</fullName>
    </submittedName>
</protein>
<gene>
    <name evidence="1" type="ORF">DS031_19605</name>
</gene>
<proteinExistence type="predicted"/>
<dbReference type="AlphaFoldDB" id="A0A366XVB6"/>
<reference evidence="1 2" key="1">
    <citation type="submission" date="2018-07" db="EMBL/GenBank/DDBJ databases">
        <title>Lottiidibacillus patelloidae gen. nov., sp. nov., isolated from the intestinal tract of a marine limpet and the reclassification of B. taeanensis BH030017T, B. algicola KMM 3737T and B. hwajinpoensis SW-72T as genus Lottiidibacillus.</title>
        <authorList>
            <person name="Liu R."/>
            <person name="Huang Z."/>
        </authorList>
    </citation>
    <scope>NUCLEOTIDE SEQUENCE [LARGE SCALE GENOMIC DNA]</scope>
    <source>
        <strain evidence="1 2">BH030017</strain>
    </source>
</reference>
<dbReference type="Pfam" id="PF01257">
    <property type="entry name" value="2Fe-2S_thioredx"/>
    <property type="match status" value="1"/>
</dbReference>
<sequence length="132" mass="14962">MTTWNLSETKHHLLICNGSSCMRKGGEEVTQAIREEITNLNLDSAIHTTRTRCNGRCKDACVVIVYPEGVWYKAATSELGREIVQEHLARNKIVEDSVIYKYDFERFTAPENSSCVVGICKPQKNEVNLDLK</sequence>